<evidence type="ECO:0000313" key="3">
    <source>
        <dbReference type="Proteomes" id="UP001145072"/>
    </source>
</evidence>
<evidence type="ECO:0000313" key="2">
    <source>
        <dbReference type="EMBL" id="MDC3422103.1"/>
    </source>
</evidence>
<protein>
    <submittedName>
        <fullName evidence="2">Pyridoxamine 5'-phosphate oxidase family protein</fullName>
    </submittedName>
</protein>
<dbReference type="Gene3D" id="2.30.110.10">
    <property type="entry name" value="Electron Transport, Fmn-binding Protein, Chain A"/>
    <property type="match status" value="1"/>
</dbReference>
<dbReference type="Pfam" id="PF01243">
    <property type="entry name" value="PNPOx_N"/>
    <property type="match status" value="1"/>
</dbReference>
<comment type="caution">
    <text evidence="2">The sequence shown here is derived from an EMBL/GenBank/DDBJ whole genome shotgun (WGS) entry which is preliminary data.</text>
</comment>
<dbReference type="Proteomes" id="UP001145072">
    <property type="component" value="Unassembled WGS sequence"/>
</dbReference>
<dbReference type="SUPFAM" id="SSF50475">
    <property type="entry name" value="FMN-binding split barrel"/>
    <property type="match status" value="1"/>
</dbReference>
<gene>
    <name evidence="2" type="ORF">NC661_17220</name>
</gene>
<reference evidence="2" key="1">
    <citation type="submission" date="2022-06" db="EMBL/GenBank/DDBJ databases">
        <title>Aquibacillus sp. a new bacterium isolated from soil saline samples.</title>
        <authorList>
            <person name="Galisteo C."/>
            <person name="De La Haba R."/>
            <person name="Sanchez-Porro C."/>
            <person name="Ventosa A."/>
        </authorList>
    </citation>
    <scope>NUCLEOTIDE SEQUENCE</scope>
    <source>
        <strain evidence="2">JCM 12387</strain>
    </source>
</reference>
<sequence>MQSANKSEVEKILNDHQLGTLATVKDGKPFSRYMTFFNDDLTLYTATDNHTHKVDDIKNNPNVHILIGYTYDGLNDKYLEIEGQADVENTEGIKSKLWNEKLEPWFDGPEDPNYSVLKITPTEIRLMNTEDHEPRILEL</sequence>
<dbReference type="EMBL" id="JAMQJZ010000016">
    <property type="protein sequence ID" value="MDC3422103.1"/>
    <property type="molecule type" value="Genomic_DNA"/>
</dbReference>
<keyword evidence="3" id="KW-1185">Reference proteome</keyword>
<dbReference type="InterPro" id="IPR011576">
    <property type="entry name" value="Pyridox_Oxase_N"/>
</dbReference>
<dbReference type="RefSeq" id="WP_259869317.1">
    <property type="nucleotide sequence ID" value="NZ_JAMQJZ010000016.1"/>
</dbReference>
<dbReference type="AlphaFoldDB" id="A0A9X3WP10"/>
<dbReference type="InterPro" id="IPR052917">
    <property type="entry name" value="Stress-Dev_Protein"/>
</dbReference>
<name>A0A9X3WP10_9BACI</name>
<proteinExistence type="predicted"/>
<organism evidence="2 3">
    <name type="scientific">Aquibacillus koreensis</name>
    <dbReference type="NCBI Taxonomy" id="279446"/>
    <lineage>
        <taxon>Bacteria</taxon>
        <taxon>Bacillati</taxon>
        <taxon>Bacillota</taxon>
        <taxon>Bacilli</taxon>
        <taxon>Bacillales</taxon>
        <taxon>Bacillaceae</taxon>
        <taxon>Aquibacillus</taxon>
    </lineage>
</organism>
<evidence type="ECO:0000259" key="1">
    <source>
        <dbReference type="Pfam" id="PF01243"/>
    </source>
</evidence>
<dbReference type="PANTHER" id="PTHR34818:SF1">
    <property type="entry name" value="PROTEIN BLI-3"/>
    <property type="match status" value="1"/>
</dbReference>
<dbReference type="InterPro" id="IPR012349">
    <property type="entry name" value="Split_barrel_FMN-bd"/>
</dbReference>
<feature type="domain" description="Pyridoxamine 5'-phosphate oxidase N-terminal" evidence="1">
    <location>
        <begin position="7"/>
        <end position="127"/>
    </location>
</feature>
<accession>A0A9X3WP10</accession>
<dbReference type="PANTHER" id="PTHR34818">
    <property type="entry name" value="PROTEIN BLI-3"/>
    <property type="match status" value="1"/>
</dbReference>